<dbReference type="Proteomes" id="UP000011761">
    <property type="component" value="Unassembled WGS sequence"/>
</dbReference>
<gene>
    <name evidence="2" type="ORF">BAUCODRAFT_25054</name>
</gene>
<evidence type="ECO:0000313" key="2">
    <source>
        <dbReference type="EMBL" id="EMC96114.1"/>
    </source>
</evidence>
<organism evidence="2 3">
    <name type="scientific">Baudoinia panamericana (strain UAMH 10762)</name>
    <name type="common">Angels' share fungus</name>
    <name type="synonym">Baudoinia compniacensis (strain UAMH 10762)</name>
    <dbReference type="NCBI Taxonomy" id="717646"/>
    <lineage>
        <taxon>Eukaryota</taxon>
        <taxon>Fungi</taxon>
        <taxon>Dikarya</taxon>
        <taxon>Ascomycota</taxon>
        <taxon>Pezizomycotina</taxon>
        <taxon>Dothideomycetes</taxon>
        <taxon>Dothideomycetidae</taxon>
        <taxon>Mycosphaerellales</taxon>
        <taxon>Teratosphaeriaceae</taxon>
        <taxon>Baudoinia</taxon>
    </lineage>
</organism>
<dbReference type="AlphaFoldDB" id="M2NAF8"/>
<evidence type="ECO:0000256" key="1">
    <source>
        <dbReference type="SAM" id="MobiDB-lite"/>
    </source>
</evidence>
<feature type="compositionally biased region" description="Polar residues" evidence="1">
    <location>
        <begin position="324"/>
        <end position="342"/>
    </location>
</feature>
<dbReference type="KEGG" id="bcom:BAUCODRAFT_25054"/>
<proteinExistence type="predicted"/>
<reference evidence="2 3" key="1">
    <citation type="journal article" date="2012" name="PLoS Pathog.">
        <title>Diverse lifestyles and strategies of plant pathogenesis encoded in the genomes of eighteen Dothideomycetes fungi.</title>
        <authorList>
            <person name="Ohm R.A."/>
            <person name="Feau N."/>
            <person name="Henrissat B."/>
            <person name="Schoch C.L."/>
            <person name="Horwitz B.A."/>
            <person name="Barry K.W."/>
            <person name="Condon B.J."/>
            <person name="Copeland A.C."/>
            <person name="Dhillon B."/>
            <person name="Glaser F."/>
            <person name="Hesse C.N."/>
            <person name="Kosti I."/>
            <person name="LaButti K."/>
            <person name="Lindquist E.A."/>
            <person name="Lucas S."/>
            <person name="Salamov A.A."/>
            <person name="Bradshaw R.E."/>
            <person name="Ciuffetti L."/>
            <person name="Hamelin R.C."/>
            <person name="Kema G.H.J."/>
            <person name="Lawrence C."/>
            <person name="Scott J.A."/>
            <person name="Spatafora J.W."/>
            <person name="Turgeon B.G."/>
            <person name="de Wit P.J.G.M."/>
            <person name="Zhong S."/>
            <person name="Goodwin S.B."/>
            <person name="Grigoriev I.V."/>
        </authorList>
    </citation>
    <scope>NUCLEOTIDE SEQUENCE [LARGE SCALE GENOMIC DNA]</scope>
    <source>
        <strain evidence="2 3">UAMH 10762</strain>
    </source>
</reference>
<keyword evidence="3" id="KW-1185">Reference proteome</keyword>
<dbReference type="GeneID" id="19110256"/>
<accession>M2NAF8</accession>
<sequence length="657" mass="72628">MEDRSHRIETTMRHLSVNSYTYLSNRKSRTAYDAKKFNRIYSDIARKIGLKQVPHRIAVEQLIIERQKHLPRIVQVYAYNPFNRSPPQRSENSQDLPEIANISPSPYVADRSRLISGVVCNLNENHTRRCLFIAARDIDAVKHQRSNLDFKYRDEGHQLRALSLLILQYELSVRTVRPDGTAGISRITPDELYELVTAGYYQHVGGHSSYDADSAFNTAFSAYDEQYRCLIEESAKLMAEQEGVLLKGPDAVSLASEVDQLLARLQAQHSAGIADTEKKDGVEDSDSELSDIDETIFGEESDAAVATGAHSAFGVRRANDASHQRTSAGSGSAEQFSSPTPTDNLSVQPLYANVFHKVDTDVSNIPPLNDSLGVLSATDSVVNRTIPQGLSPKLIQADMGIHDIREAMQRLFDRQKEALMSLFDEVGLNRTLSGLFFRQATGPLRSLYEAGWGPDWPETSSAVGRSCNPSSLDLVMALVSISLYHAMLKDSSGCVNRVLSSRMTECVESAFSSRVTDRREEVATMFAAEIDCHCFGSEACAAIQPHVQHTLDSYGANAKADLPESFKTTMQPIIKDLGGLVVEVIERLPSDIKLTFDCPSYGTPLDTTTMSFRNRPRDIDASAIAFALFPGLVMCYPSGAVKTAYHAQVVTYTTFNN</sequence>
<dbReference type="RefSeq" id="XP_007676754.1">
    <property type="nucleotide sequence ID" value="XM_007678564.1"/>
</dbReference>
<protein>
    <submittedName>
        <fullName evidence="2">Uncharacterized protein</fullName>
    </submittedName>
</protein>
<feature type="region of interest" description="Disordered" evidence="1">
    <location>
        <begin position="316"/>
        <end position="342"/>
    </location>
</feature>
<name>M2NAF8_BAUPA</name>
<evidence type="ECO:0000313" key="3">
    <source>
        <dbReference type="Proteomes" id="UP000011761"/>
    </source>
</evidence>
<dbReference type="HOGENOM" id="CLU_417368_0_0_1"/>
<dbReference type="EMBL" id="KB445556">
    <property type="protein sequence ID" value="EMC96114.1"/>
    <property type="molecule type" value="Genomic_DNA"/>
</dbReference>